<evidence type="ECO:0000256" key="6">
    <source>
        <dbReference type="ARBA" id="ARBA00044633"/>
    </source>
</evidence>
<dbReference type="SUPFAM" id="SSF55205">
    <property type="entry name" value="EPT/RTPC-like"/>
    <property type="match status" value="1"/>
</dbReference>
<dbReference type="CDD" id="cd01556">
    <property type="entry name" value="EPSP_synthase"/>
    <property type="match status" value="1"/>
</dbReference>
<feature type="binding site" evidence="7">
    <location>
        <position position="336"/>
    </location>
    <ligand>
        <name>phosphoenolpyruvate</name>
        <dbReference type="ChEBI" id="CHEBI:58702"/>
    </ligand>
</feature>
<dbReference type="Gene3D" id="3.65.10.10">
    <property type="entry name" value="Enolpyruvate transferase domain"/>
    <property type="match status" value="2"/>
</dbReference>
<evidence type="ECO:0000313" key="9">
    <source>
        <dbReference type="EMBL" id="OPJ57397.1"/>
    </source>
</evidence>
<dbReference type="Proteomes" id="UP000190080">
    <property type="component" value="Unassembled WGS sequence"/>
</dbReference>
<dbReference type="UniPathway" id="UPA00053">
    <property type="reaction ID" value="UER00089"/>
</dbReference>
<comment type="caution">
    <text evidence="7">Lacks conserved residue(s) required for the propagation of feature annotation.</text>
</comment>
<feature type="binding site" evidence="7">
    <location>
        <position position="332"/>
    </location>
    <ligand>
        <name>3-phosphoshikimate</name>
        <dbReference type="ChEBI" id="CHEBI:145989"/>
    </ligand>
</feature>
<organism evidence="9 10">
    <name type="scientific">Clostridium oryzae</name>
    <dbReference type="NCBI Taxonomy" id="1450648"/>
    <lineage>
        <taxon>Bacteria</taxon>
        <taxon>Bacillati</taxon>
        <taxon>Bacillota</taxon>
        <taxon>Clostridia</taxon>
        <taxon>Eubacteriales</taxon>
        <taxon>Clostridiaceae</taxon>
        <taxon>Clostridium</taxon>
    </lineage>
</organism>
<dbReference type="NCBIfam" id="TIGR01356">
    <property type="entry name" value="aroA"/>
    <property type="match status" value="1"/>
</dbReference>
<comment type="catalytic activity">
    <reaction evidence="6">
        <text>3-phosphoshikimate + phosphoenolpyruvate = 5-O-(1-carboxyvinyl)-3-phosphoshikimate + phosphate</text>
        <dbReference type="Rhea" id="RHEA:21256"/>
        <dbReference type="ChEBI" id="CHEBI:43474"/>
        <dbReference type="ChEBI" id="CHEBI:57701"/>
        <dbReference type="ChEBI" id="CHEBI:58702"/>
        <dbReference type="ChEBI" id="CHEBI:145989"/>
        <dbReference type="EC" id="2.5.1.19"/>
    </reaction>
    <physiologicalReaction direction="left-to-right" evidence="6">
        <dbReference type="Rhea" id="RHEA:21257"/>
    </physiologicalReaction>
</comment>
<keyword evidence="10" id="KW-1185">Reference proteome</keyword>
<dbReference type="GO" id="GO:0003866">
    <property type="term" value="F:3-phosphoshikimate 1-carboxyvinyltransferase activity"/>
    <property type="evidence" value="ECO:0007669"/>
    <property type="project" value="UniProtKB-UniRule"/>
</dbReference>
<dbReference type="HAMAP" id="MF_00210">
    <property type="entry name" value="EPSP_synth"/>
    <property type="match status" value="1"/>
</dbReference>
<feature type="binding site" evidence="7">
    <location>
        <position position="165"/>
    </location>
    <ligand>
        <name>phosphoenolpyruvate</name>
        <dbReference type="ChEBI" id="CHEBI:58702"/>
    </ligand>
</feature>
<dbReference type="Pfam" id="PF00275">
    <property type="entry name" value="EPSP_synthase"/>
    <property type="match status" value="1"/>
</dbReference>
<feature type="binding site" evidence="7">
    <location>
        <position position="22"/>
    </location>
    <ligand>
        <name>3-phosphoshikimate</name>
        <dbReference type="ChEBI" id="CHEBI:145989"/>
    </ligand>
</feature>
<feature type="binding site" evidence="7">
    <location>
        <position position="163"/>
    </location>
    <ligand>
        <name>3-phosphoshikimate</name>
        <dbReference type="ChEBI" id="CHEBI:145989"/>
    </ligand>
</feature>
<feature type="binding site" evidence="7">
    <location>
        <position position="165"/>
    </location>
    <ligand>
        <name>3-phosphoshikimate</name>
        <dbReference type="ChEBI" id="CHEBI:145989"/>
    </ligand>
</feature>
<evidence type="ECO:0000256" key="3">
    <source>
        <dbReference type="ARBA" id="ARBA00022605"/>
    </source>
</evidence>
<dbReference type="PROSITE" id="PS00885">
    <property type="entry name" value="EPSP_SYNTHASE_2"/>
    <property type="match status" value="1"/>
</dbReference>
<feature type="binding site" evidence="7">
    <location>
        <position position="92"/>
    </location>
    <ligand>
        <name>phosphoenolpyruvate</name>
        <dbReference type="ChEBI" id="CHEBI:58702"/>
    </ligand>
</feature>
<comment type="subunit">
    <text evidence="7">Monomer.</text>
</comment>
<dbReference type="GO" id="GO:0009073">
    <property type="term" value="P:aromatic amino acid family biosynthetic process"/>
    <property type="evidence" value="ECO:0007669"/>
    <property type="project" value="UniProtKB-KW"/>
</dbReference>
<dbReference type="PANTHER" id="PTHR21090">
    <property type="entry name" value="AROM/DEHYDROQUINATE SYNTHASE"/>
    <property type="match status" value="1"/>
</dbReference>
<dbReference type="InterPro" id="IPR036968">
    <property type="entry name" value="Enolpyruvate_Tfrase_sf"/>
</dbReference>
<feature type="binding site" evidence="7">
    <location>
        <position position="404"/>
    </location>
    <ligand>
        <name>phosphoenolpyruvate</name>
        <dbReference type="ChEBI" id="CHEBI:58702"/>
    </ligand>
</feature>
<evidence type="ECO:0000259" key="8">
    <source>
        <dbReference type="Pfam" id="PF00275"/>
    </source>
</evidence>
<dbReference type="AlphaFoldDB" id="A0A1V4ID07"/>
<keyword evidence="7" id="KW-0963">Cytoplasm</keyword>
<evidence type="ECO:0000256" key="5">
    <source>
        <dbReference type="ARBA" id="ARBA00023141"/>
    </source>
</evidence>
<feature type="binding site" evidence="7">
    <location>
        <position position="378"/>
    </location>
    <ligand>
        <name>phosphoenolpyruvate</name>
        <dbReference type="ChEBI" id="CHEBI:58702"/>
    </ligand>
</feature>
<gene>
    <name evidence="7 9" type="primary">aroA</name>
    <name evidence="9" type="ORF">CLORY_41360</name>
</gene>
<evidence type="ECO:0000256" key="2">
    <source>
        <dbReference type="ARBA" id="ARBA00009948"/>
    </source>
</evidence>
<comment type="similarity">
    <text evidence="2 7">Belongs to the EPSP synthase family.</text>
</comment>
<feature type="active site" description="Proton acceptor" evidence="7">
    <location>
        <position position="305"/>
    </location>
</feature>
<feature type="domain" description="Enolpyruvate transferase" evidence="8">
    <location>
        <begin position="10"/>
        <end position="411"/>
    </location>
</feature>
<proteinExistence type="inferred from homology"/>
<dbReference type="GO" id="GO:0009423">
    <property type="term" value="P:chorismate biosynthetic process"/>
    <property type="evidence" value="ECO:0007669"/>
    <property type="project" value="UniProtKB-UniRule"/>
</dbReference>
<evidence type="ECO:0000256" key="1">
    <source>
        <dbReference type="ARBA" id="ARBA00004811"/>
    </source>
</evidence>
<dbReference type="PIRSF" id="PIRSF000505">
    <property type="entry name" value="EPSPS"/>
    <property type="match status" value="1"/>
</dbReference>
<feature type="binding site" evidence="7">
    <location>
        <position position="23"/>
    </location>
    <ligand>
        <name>3-phosphoshikimate</name>
        <dbReference type="ChEBI" id="CHEBI:145989"/>
    </ligand>
</feature>
<feature type="binding site" evidence="7">
    <location>
        <position position="22"/>
    </location>
    <ligand>
        <name>phosphoenolpyruvate</name>
        <dbReference type="ChEBI" id="CHEBI:58702"/>
    </ligand>
</feature>
<dbReference type="GO" id="GO:0008652">
    <property type="term" value="P:amino acid biosynthetic process"/>
    <property type="evidence" value="ECO:0007669"/>
    <property type="project" value="UniProtKB-KW"/>
</dbReference>
<dbReference type="GO" id="GO:0005737">
    <property type="term" value="C:cytoplasm"/>
    <property type="evidence" value="ECO:0007669"/>
    <property type="project" value="UniProtKB-SubCell"/>
</dbReference>
<dbReference type="STRING" id="1450648.CLORY_41360"/>
<feature type="binding site" evidence="7">
    <location>
        <position position="164"/>
    </location>
    <ligand>
        <name>3-phosphoshikimate</name>
        <dbReference type="ChEBI" id="CHEBI:145989"/>
    </ligand>
</feature>
<reference evidence="9 10" key="1">
    <citation type="submission" date="2017-03" db="EMBL/GenBank/DDBJ databases">
        <title>Genome sequence of Clostridium oryzae DSM 28571.</title>
        <authorList>
            <person name="Poehlein A."/>
            <person name="Daniel R."/>
        </authorList>
    </citation>
    <scope>NUCLEOTIDE SEQUENCE [LARGE SCALE GENOMIC DNA]</scope>
    <source>
        <strain evidence="9 10">DSM 28571</strain>
    </source>
</reference>
<comment type="caution">
    <text evidence="9">The sequence shown here is derived from an EMBL/GenBank/DDBJ whole genome shotgun (WGS) entry which is preliminary data.</text>
</comment>
<keyword evidence="4 7" id="KW-0808">Transferase</keyword>
<evidence type="ECO:0000313" key="10">
    <source>
        <dbReference type="Proteomes" id="UP000190080"/>
    </source>
</evidence>
<feature type="binding site" evidence="7">
    <location>
        <position position="120"/>
    </location>
    <ligand>
        <name>phosphoenolpyruvate</name>
        <dbReference type="ChEBI" id="CHEBI:58702"/>
    </ligand>
</feature>
<feature type="binding site" evidence="7">
    <location>
        <position position="27"/>
    </location>
    <ligand>
        <name>3-phosphoshikimate</name>
        <dbReference type="ChEBI" id="CHEBI:145989"/>
    </ligand>
</feature>
<feature type="binding site" evidence="7">
    <location>
        <position position="305"/>
    </location>
    <ligand>
        <name>3-phosphoshikimate</name>
        <dbReference type="ChEBI" id="CHEBI:145989"/>
    </ligand>
</feature>
<accession>A0A1V4ID07</accession>
<protein>
    <recommendedName>
        <fullName evidence="7">3-phosphoshikimate 1-carboxyvinyltransferase</fullName>
        <ecNumber evidence="7">2.5.1.19</ecNumber>
    </recommendedName>
    <alternativeName>
        <fullName evidence="7">5-enolpyruvylshikimate-3-phosphate synthase</fullName>
        <shortName evidence="7">EPSP synthase</shortName>
        <shortName evidence="7">EPSPS</shortName>
    </alternativeName>
</protein>
<dbReference type="InterPro" id="IPR013792">
    <property type="entry name" value="RNA3'P_cycl/enolpyr_Trfase_a/b"/>
</dbReference>
<dbReference type="EMBL" id="MZGV01000086">
    <property type="protein sequence ID" value="OPJ57397.1"/>
    <property type="molecule type" value="Genomic_DNA"/>
</dbReference>
<dbReference type="InterPro" id="IPR006264">
    <property type="entry name" value="EPSP_synthase"/>
</dbReference>
<feature type="binding site" evidence="7">
    <location>
        <position position="191"/>
    </location>
    <ligand>
        <name>3-phosphoshikimate</name>
        <dbReference type="ChEBI" id="CHEBI:145989"/>
    </ligand>
</feature>
<comment type="pathway">
    <text evidence="1 7">Metabolic intermediate biosynthesis; chorismate biosynthesis; chorismate from D-erythrose 4-phosphate and phosphoenolpyruvate: step 6/7.</text>
</comment>
<evidence type="ECO:0000256" key="4">
    <source>
        <dbReference type="ARBA" id="ARBA00022679"/>
    </source>
</evidence>
<keyword evidence="5 7" id="KW-0057">Aromatic amino acid biosynthesis</keyword>
<dbReference type="EC" id="2.5.1.19" evidence="7"/>
<evidence type="ECO:0000256" key="7">
    <source>
        <dbReference type="HAMAP-Rule" id="MF_00210"/>
    </source>
</evidence>
<dbReference type="InterPro" id="IPR001986">
    <property type="entry name" value="Enolpyruvate_Tfrase_dom"/>
</dbReference>
<dbReference type="PANTHER" id="PTHR21090:SF5">
    <property type="entry name" value="PENTAFUNCTIONAL AROM POLYPEPTIDE"/>
    <property type="match status" value="1"/>
</dbReference>
<comment type="subcellular location">
    <subcellularLocation>
        <location evidence="7">Cytoplasm</location>
    </subcellularLocation>
</comment>
<name>A0A1V4ID07_9CLOT</name>
<keyword evidence="3 7" id="KW-0028">Amino-acid biosynthesis</keyword>
<comment type="function">
    <text evidence="7">Catalyzes the transfer of the enolpyruvyl moiety of phosphoenolpyruvate (PEP) to the 5-hydroxyl of shikimate-3-phosphate (S3P) to produce enolpyruvyl shikimate-3-phosphate and inorganic phosphate.</text>
</comment>
<dbReference type="OrthoDB" id="9809920at2"/>
<sequence>MGQISFLSSRKLSGTVAIPSSKSLSHRSIICAALADGESTISNLSFSKDIDATISILKNLGAQFKKSASALVVSGTGKLKLISNRLFCEESGSTLRFLIPVALLQNEPVEFDGKGKLGERPLDPYFRIFDRQQIKYSHTDNYLPLYIEGTLKPDVFEIPGNVSSQFISGLLFALPLLDSDSEILIQGILESKPYIDLTLDSLKNFGIKIDNLNYERFKISGNQHYIPKDITVEGDFSQAAFFLAAGVINGDIYCDNLSSDSLQGDKAIVDLLITMGGNITKENNMLHAQTSFLNGIEIDASQIPDIVPILAVCAAVSQGTTTIYNASRLRIKECDRLKAISSELNKIGADVEEKEDSLIIHGKETLDGGLVDSWNDHRIAMSMAIASLKCKNKLTITNCEAINKSYPDFYKDIKNLGGDLT</sequence>
<dbReference type="InterPro" id="IPR023193">
    <property type="entry name" value="EPSP_synthase_CS"/>
</dbReference>